<comment type="caution">
    <text evidence="3">The sequence shown here is derived from an EMBL/GenBank/DDBJ whole genome shotgun (WGS) entry which is preliminary data.</text>
</comment>
<accession>A0A3A2ZNM5</accession>
<dbReference type="EMBL" id="MVGC01000263">
    <property type="protein sequence ID" value="RJE20964.1"/>
    <property type="molecule type" value="Genomic_DNA"/>
</dbReference>
<evidence type="ECO:0000256" key="2">
    <source>
        <dbReference type="ARBA" id="ARBA00012176"/>
    </source>
</evidence>
<protein>
    <recommendedName>
        <fullName evidence="2">N-acetylglucosaminylphosphatidylinositol deacetylase</fullName>
        <ecNumber evidence="2">3.5.1.89</ecNumber>
    </recommendedName>
</protein>
<organism evidence="3 4">
    <name type="scientific">Aspergillus sclerotialis</name>
    <dbReference type="NCBI Taxonomy" id="2070753"/>
    <lineage>
        <taxon>Eukaryota</taxon>
        <taxon>Fungi</taxon>
        <taxon>Dikarya</taxon>
        <taxon>Ascomycota</taxon>
        <taxon>Pezizomycotina</taxon>
        <taxon>Eurotiomycetes</taxon>
        <taxon>Eurotiomycetidae</taxon>
        <taxon>Eurotiales</taxon>
        <taxon>Aspergillaceae</taxon>
        <taxon>Aspergillus</taxon>
        <taxon>Aspergillus subgen. Polypaecilum</taxon>
    </lineage>
</organism>
<gene>
    <name evidence="3" type="ORF">PHISCL_06700</name>
</gene>
<dbReference type="OrthoDB" id="440160at2759"/>
<dbReference type="GO" id="GO:0000225">
    <property type="term" value="F:N-acetylglucosaminylphosphatidylinositol deacetylase activity"/>
    <property type="evidence" value="ECO:0007669"/>
    <property type="project" value="UniProtKB-EC"/>
</dbReference>
<reference evidence="4" key="1">
    <citation type="submission" date="2017-02" db="EMBL/GenBank/DDBJ databases">
        <authorList>
            <person name="Tafer H."/>
            <person name="Lopandic K."/>
        </authorList>
    </citation>
    <scope>NUCLEOTIDE SEQUENCE [LARGE SCALE GENOMIC DNA]</scope>
    <source>
        <strain evidence="4">CBS 366.77</strain>
    </source>
</reference>
<dbReference type="InterPro" id="IPR024078">
    <property type="entry name" value="LmbE-like_dom_sf"/>
</dbReference>
<dbReference type="SUPFAM" id="SSF102588">
    <property type="entry name" value="LmbE-like"/>
    <property type="match status" value="1"/>
</dbReference>
<comment type="similarity">
    <text evidence="1">Belongs to the PIGL family.</text>
</comment>
<dbReference type="Proteomes" id="UP000266188">
    <property type="component" value="Unassembled WGS sequence"/>
</dbReference>
<dbReference type="STRING" id="2070753.A0A3A2ZNM5"/>
<dbReference type="GO" id="GO:0016020">
    <property type="term" value="C:membrane"/>
    <property type="evidence" value="ECO:0007669"/>
    <property type="project" value="GOC"/>
</dbReference>
<dbReference type="EC" id="3.5.1.89" evidence="2"/>
<dbReference type="GO" id="GO:0005783">
    <property type="term" value="C:endoplasmic reticulum"/>
    <property type="evidence" value="ECO:0007669"/>
    <property type="project" value="TreeGrafter"/>
</dbReference>
<evidence type="ECO:0000313" key="4">
    <source>
        <dbReference type="Proteomes" id="UP000266188"/>
    </source>
</evidence>
<dbReference type="GO" id="GO:0006506">
    <property type="term" value="P:GPI anchor biosynthetic process"/>
    <property type="evidence" value="ECO:0007669"/>
    <property type="project" value="UniProtKB-UniPathway"/>
</dbReference>
<dbReference type="AlphaFoldDB" id="A0A3A2ZNM5"/>
<dbReference type="Pfam" id="PF02585">
    <property type="entry name" value="PIG-L"/>
    <property type="match status" value="1"/>
</dbReference>
<dbReference type="PANTHER" id="PTHR12993:SF11">
    <property type="entry name" value="N-ACETYLGLUCOSAMINYL-PHOSPHATIDYLINOSITOL DE-N-ACETYLASE"/>
    <property type="match status" value="1"/>
</dbReference>
<sequence length="305" mass="34060">MDSSTLITLALTLPAIFIFWTLSSTSSSPFARSFPKLYNKRICLLIAHPDDEAMFFSPTVLALTNPQLGNHLKILCFSSGDADGLGETRKKELQASAKHLGLRNDSDVFIVDDPYRFPDSMTTKWAESDISSVLASAFAPELSNPSNKKQNGTALTDKPPVATIDILLTFDKGGISNHPNHRSLYHGAIHFLQALMKDKAGYFCPVTLYTLSTTNTLRKYAGIFDAPVTMFLGAAGSVFDVITGSRKRSKDQQYDRLLFISSINEWMKAQKAMVYAHKSQMVWFRWGWITLGRYMAVNDLKRVKI</sequence>
<dbReference type="PANTHER" id="PTHR12993">
    <property type="entry name" value="N-ACETYLGLUCOSAMINYL-PHOSPHATIDYLINOSITOL DE-N-ACETYLASE-RELATED"/>
    <property type="match status" value="1"/>
</dbReference>
<dbReference type="Gene3D" id="3.40.50.10320">
    <property type="entry name" value="LmbE-like"/>
    <property type="match status" value="1"/>
</dbReference>
<keyword evidence="4" id="KW-1185">Reference proteome</keyword>
<proteinExistence type="inferred from homology"/>
<dbReference type="UniPathway" id="UPA00196"/>
<evidence type="ECO:0000256" key="1">
    <source>
        <dbReference type="ARBA" id="ARBA00006066"/>
    </source>
</evidence>
<name>A0A3A2ZNM5_9EURO</name>
<dbReference type="InterPro" id="IPR003737">
    <property type="entry name" value="GlcNAc_PI_deacetylase-related"/>
</dbReference>
<evidence type="ECO:0000313" key="3">
    <source>
        <dbReference type="EMBL" id="RJE20964.1"/>
    </source>
</evidence>